<dbReference type="InterPro" id="IPR045583">
    <property type="entry name" value="KPBA/B_C"/>
</dbReference>
<evidence type="ECO:0000256" key="2">
    <source>
        <dbReference type="ARBA" id="ARBA00004342"/>
    </source>
</evidence>
<dbReference type="InterPro" id="IPR046338">
    <property type="entry name" value="GAIN_dom_sf"/>
</dbReference>
<dbReference type="PROSITE" id="PS50261">
    <property type="entry name" value="G_PROTEIN_RECEP_F2_4"/>
    <property type="match status" value="1"/>
</dbReference>
<dbReference type="InterPro" id="IPR057244">
    <property type="entry name" value="GAIN_B"/>
</dbReference>
<dbReference type="SUPFAM" id="SSF49899">
    <property type="entry name" value="Concanavalin A-like lectins/glucanases"/>
    <property type="match status" value="1"/>
</dbReference>
<keyword evidence="16" id="KW-0675">Receptor</keyword>
<feature type="lipid moiety-binding region" description="S-farnesyl cysteine" evidence="25">
    <location>
        <position position="2670"/>
    </location>
</feature>
<dbReference type="GO" id="GO:0016324">
    <property type="term" value="C:apical plasma membrane"/>
    <property type="evidence" value="ECO:0007669"/>
    <property type="project" value="UniProtKB-SubCell"/>
</dbReference>
<dbReference type="SMART" id="SM00303">
    <property type="entry name" value="GPS"/>
    <property type="match status" value="1"/>
</dbReference>
<evidence type="ECO:0000256" key="17">
    <source>
        <dbReference type="ARBA" id="ARBA00023180"/>
    </source>
</evidence>
<feature type="transmembrane region" description="Helical" evidence="27">
    <location>
        <begin position="1022"/>
        <end position="1045"/>
    </location>
</feature>
<evidence type="ECO:0000256" key="26">
    <source>
        <dbReference type="SAM" id="MobiDB-lite"/>
    </source>
</evidence>
<dbReference type="GO" id="GO:0005964">
    <property type="term" value="C:phosphorylase kinase complex"/>
    <property type="evidence" value="ECO:0007669"/>
    <property type="project" value="TreeGrafter"/>
</dbReference>
<evidence type="ECO:0000256" key="24">
    <source>
        <dbReference type="ARBA" id="ARBA00093560"/>
    </source>
</evidence>
<comment type="pathway">
    <text evidence="4">Glycan biosynthesis; glycogen metabolism.</text>
</comment>
<keyword evidence="14 27" id="KW-0472">Membrane</keyword>
<comment type="similarity">
    <text evidence="5">Belongs to the phosphorylase b kinase regulatory chain family.</text>
</comment>
<gene>
    <name evidence="30" type="ORF">PODLI_1B024262</name>
</gene>
<feature type="transmembrane region" description="Helical" evidence="27">
    <location>
        <begin position="1106"/>
        <end position="1135"/>
    </location>
</feature>
<evidence type="ECO:0000256" key="25">
    <source>
        <dbReference type="PIRSR" id="PIRSR608734-50"/>
    </source>
</evidence>
<feature type="region of interest" description="Disordered" evidence="26">
    <location>
        <begin position="2465"/>
        <end position="2491"/>
    </location>
</feature>
<keyword evidence="12 27" id="KW-1133">Transmembrane helix</keyword>
<dbReference type="InterPro" id="IPR013320">
    <property type="entry name" value="ConA-like_dom_sf"/>
</dbReference>
<feature type="compositionally biased region" description="Basic and acidic residues" evidence="26">
    <location>
        <begin position="1381"/>
        <end position="1390"/>
    </location>
</feature>
<evidence type="ECO:0000256" key="9">
    <source>
        <dbReference type="ARBA" id="ARBA00022692"/>
    </source>
</evidence>
<dbReference type="PROSITE" id="PS50221">
    <property type="entry name" value="GAIN_B"/>
    <property type="match status" value="1"/>
</dbReference>
<feature type="transmembrane region" description="Helical" evidence="27">
    <location>
        <begin position="1156"/>
        <end position="1175"/>
    </location>
</feature>
<dbReference type="PROSITE" id="PS00650">
    <property type="entry name" value="G_PROTEIN_RECEP_F2_2"/>
    <property type="match status" value="1"/>
</dbReference>
<evidence type="ECO:0000256" key="12">
    <source>
        <dbReference type="ARBA" id="ARBA00022989"/>
    </source>
</evidence>
<evidence type="ECO:0000259" key="28">
    <source>
        <dbReference type="PROSITE" id="PS50221"/>
    </source>
</evidence>
<dbReference type="Pfam" id="PF26152">
    <property type="entry name" value="ADGRG2_N"/>
    <property type="match status" value="1"/>
</dbReference>
<dbReference type="PANTHER" id="PTHR10749">
    <property type="entry name" value="PHOSPHORYLASE B KINASE REGULATORY SUBUNIT"/>
    <property type="match status" value="1"/>
</dbReference>
<dbReference type="Pfam" id="PF00002">
    <property type="entry name" value="7tm_2"/>
    <property type="match status" value="1"/>
</dbReference>
<dbReference type="PRINTS" id="PR00249">
    <property type="entry name" value="GPCRSECRETIN"/>
</dbReference>
<comment type="subcellular location">
    <subcellularLocation>
        <location evidence="3">Apical cell membrane</location>
        <topology evidence="3">Multi-pass membrane protein</topology>
    </subcellularLocation>
    <subcellularLocation>
        <location evidence="2">Cell membrane</location>
        <topology evidence="2">Lipid-anchor</topology>
        <orientation evidence="2">Cytoplasmic side</orientation>
    </subcellularLocation>
</comment>
<evidence type="ECO:0000256" key="7">
    <source>
        <dbReference type="ARBA" id="ARBA00022553"/>
    </source>
</evidence>
<dbReference type="GO" id="GO:0005977">
    <property type="term" value="P:glycogen metabolic process"/>
    <property type="evidence" value="ECO:0007669"/>
    <property type="project" value="UniProtKB-KW"/>
</dbReference>
<dbReference type="InterPro" id="IPR008734">
    <property type="entry name" value="PHK_A/B_su"/>
</dbReference>
<comment type="subunit">
    <text evidence="24">Heterodimer of 2 chains generated by proteolytic processing; the large extracellular N-terminal fragment and the membrane-bound C-terminal fragment predominantly remain associated and non-covalently linked. Interacts with CFTR.</text>
</comment>
<dbReference type="Pfam" id="PF00723">
    <property type="entry name" value="Glyco_hydro_15"/>
    <property type="match status" value="1"/>
</dbReference>
<evidence type="ECO:0000256" key="22">
    <source>
        <dbReference type="ARBA" id="ARBA00069918"/>
    </source>
</evidence>
<feature type="transmembrane region" description="Helical" evidence="27">
    <location>
        <begin position="987"/>
        <end position="1010"/>
    </location>
</feature>
<feature type="region of interest" description="Disordered" evidence="26">
    <location>
        <begin position="1372"/>
        <end position="1418"/>
    </location>
</feature>
<dbReference type="InterPro" id="IPR000203">
    <property type="entry name" value="GPS"/>
</dbReference>
<evidence type="ECO:0000256" key="3">
    <source>
        <dbReference type="ARBA" id="ARBA00004424"/>
    </source>
</evidence>
<dbReference type="InterPro" id="IPR012341">
    <property type="entry name" value="6hp_glycosidase-like_sf"/>
</dbReference>
<dbReference type="CDD" id="cd15444">
    <property type="entry name" value="7tmB2_GPR64"/>
    <property type="match status" value="1"/>
</dbReference>
<dbReference type="InterPro" id="IPR000832">
    <property type="entry name" value="GPCR_2_secretin-like"/>
</dbReference>
<evidence type="ECO:0000256" key="20">
    <source>
        <dbReference type="ARBA" id="ARBA00023288"/>
    </source>
</evidence>
<keyword evidence="18" id="KW-0807">Transducer</keyword>
<dbReference type="Gene3D" id="2.60.220.50">
    <property type="match status" value="1"/>
</dbReference>
<evidence type="ECO:0000256" key="15">
    <source>
        <dbReference type="ARBA" id="ARBA00023157"/>
    </source>
</evidence>
<dbReference type="GO" id="GO:0005516">
    <property type="term" value="F:calmodulin binding"/>
    <property type="evidence" value="ECO:0007669"/>
    <property type="project" value="UniProtKB-KW"/>
</dbReference>
<keyword evidence="9 27" id="KW-0812">Transmembrane</keyword>
<dbReference type="Pfam" id="PF13385">
    <property type="entry name" value="Laminin_G_3"/>
    <property type="match status" value="1"/>
</dbReference>
<feature type="transmembrane region" description="Helical" evidence="27">
    <location>
        <begin position="1578"/>
        <end position="1595"/>
    </location>
</feature>
<evidence type="ECO:0000256" key="6">
    <source>
        <dbReference type="ARBA" id="ARBA00022475"/>
    </source>
</evidence>
<keyword evidence="10" id="KW-0732">Signal</keyword>
<feature type="transmembrane region" description="Helical" evidence="27">
    <location>
        <begin position="1181"/>
        <end position="1204"/>
    </location>
</feature>
<evidence type="ECO:0000256" key="19">
    <source>
        <dbReference type="ARBA" id="ARBA00023277"/>
    </source>
</evidence>
<reference evidence="30" key="1">
    <citation type="submission" date="2022-12" db="EMBL/GenBank/DDBJ databases">
        <authorList>
            <person name="Alioto T."/>
            <person name="Alioto T."/>
            <person name="Gomez Garrido J."/>
        </authorList>
    </citation>
    <scope>NUCLEOTIDE SEQUENCE</scope>
</reference>
<feature type="transmembrane region" description="Helical" evidence="27">
    <location>
        <begin position="948"/>
        <end position="975"/>
    </location>
</feature>
<evidence type="ECO:0000256" key="5">
    <source>
        <dbReference type="ARBA" id="ARBA00007128"/>
    </source>
</evidence>
<proteinExistence type="inferred from homology"/>
<evidence type="ECO:0000313" key="30">
    <source>
        <dbReference type="EMBL" id="CAI5772303.1"/>
    </source>
</evidence>
<organism evidence="30 31">
    <name type="scientific">Podarcis lilfordi</name>
    <name type="common">Lilford's wall lizard</name>
    <dbReference type="NCBI Taxonomy" id="74358"/>
    <lineage>
        <taxon>Eukaryota</taxon>
        <taxon>Metazoa</taxon>
        <taxon>Chordata</taxon>
        <taxon>Craniata</taxon>
        <taxon>Vertebrata</taxon>
        <taxon>Euteleostomi</taxon>
        <taxon>Lepidosauria</taxon>
        <taxon>Squamata</taxon>
        <taxon>Bifurcata</taxon>
        <taxon>Unidentata</taxon>
        <taxon>Episquamata</taxon>
        <taxon>Laterata</taxon>
        <taxon>Lacertibaenia</taxon>
        <taxon>Lacertidae</taxon>
        <taxon>Podarcis</taxon>
    </lineage>
</organism>
<dbReference type="Pfam" id="PF01825">
    <property type="entry name" value="GPS"/>
    <property type="match status" value="1"/>
</dbReference>
<keyword evidence="21 25" id="KW-0636">Prenylation</keyword>
<dbReference type="InterPro" id="IPR017983">
    <property type="entry name" value="GPCR_2_secretin-like_CS"/>
</dbReference>
<dbReference type="SUPFAM" id="SSF48208">
    <property type="entry name" value="Six-hairpin glycosidases"/>
    <property type="match status" value="1"/>
</dbReference>
<keyword evidence="11" id="KW-0112">Calmodulin-binding</keyword>
<dbReference type="FunFam" id="1.50.10.10:FF:000004">
    <property type="entry name" value="Phosphorylase b kinase regulatory subunit"/>
    <property type="match status" value="1"/>
</dbReference>
<keyword evidence="8" id="KW-0321">Glycogen metabolism</keyword>
<protein>
    <recommendedName>
        <fullName evidence="22">Adhesion G-protein coupled receptor G2</fullName>
    </recommendedName>
    <alternativeName>
        <fullName evidence="23">G-protein coupled receptor 64</fullName>
    </alternativeName>
</protein>
<evidence type="ECO:0000256" key="14">
    <source>
        <dbReference type="ARBA" id="ARBA00023136"/>
    </source>
</evidence>
<dbReference type="Proteomes" id="UP001178461">
    <property type="component" value="Chromosome 4"/>
</dbReference>
<keyword evidence="20 25" id="KW-0449">Lipoprotein</keyword>
<evidence type="ECO:0000256" key="13">
    <source>
        <dbReference type="ARBA" id="ARBA00023040"/>
    </source>
</evidence>
<dbReference type="Pfam" id="PF19292">
    <property type="entry name" value="KPBB_C"/>
    <property type="match status" value="1"/>
</dbReference>
<keyword evidence="19" id="KW-0119">Carbohydrate metabolism</keyword>
<dbReference type="Pfam" id="PF26574">
    <property type="entry name" value="GAIN_ADGRG2"/>
    <property type="match status" value="1"/>
</dbReference>
<evidence type="ECO:0000256" key="21">
    <source>
        <dbReference type="ARBA" id="ARBA00023289"/>
    </source>
</evidence>
<feature type="region of interest" description="Disordered" evidence="26">
    <location>
        <begin position="1320"/>
        <end position="1339"/>
    </location>
</feature>
<dbReference type="InterPro" id="IPR058857">
    <property type="entry name" value="GAIN_ADGRG2/6"/>
</dbReference>
<feature type="compositionally biased region" description="Low complexity" evidence="26">
    <location>
        <begin position="2465"/>
        <end position="2488"/>
    </location>
</feature>
<evidence type="ECO:0000256" key="18">
    <source>
        <dbReference type="ARBA" id="ARBA00023224"/>
    </source>
</evidence>
<dbReference type="Gene3D" id="1.20.1070.10">
    <property type="entry name" value="Rhodopsin 7-helix transmembrane proteins"/>
    <property type="match status" value="1"/>
</dbReference>
<feature type="transmembrane region" description="Helical" evidence="27">
    <location>
        <begin position="1057"/>
        <end position="1078"/>
    </location>
</feature>
<dbReference type="InterPro" id="IPR008928">
    <property type="entry name" value="6-hairpin_glycosidase_sf"/>
</dbReference>
<accession>A0AA35K859</accession>
<feature type="domain" description="GAIN-B" evidence="28">
    <location>
        <begin position="760"/>
        <end position="939"/>
    </location>
</feature>
<evidence type="ECO:0000256" key="4">
    <source>
        <dbReference type="ARBA" id="ARBA00005131"/>
    </source>
</evidence>
<dbReference type="InterPro" id="IPR017981">
    <property type="entry name" value="GPCR_2-like_7TM"/>
</dbReference>
<evidence type="ECO:0000256" key="23">
    <source>
        <dbReference type="ARBA" id="ARBA00083924"/>
    </source>
</evidence>
<evidence type="ECO:0000256" key="16">
    <source>
        <dbReference type="ARBA" id="ARBA00023170"/>
    </source>
</evidence>
<keyword evidence="15" id="KW-1015">Disulfide bond</keyword>
<evidence type="ECO:0000313" key="31">
    <source>
        <dbReference type="Proteomes" id="UP001178461"/>
    </source>
</evidence>
<name>A0AA35K859_9SAUR</name>
<keyword evidence="17" id="KW-0325">Glycoprotein</keyword>
<evidence type="ECO:0000256" key="11">
    <source>
        <dbReference type="ARBA" id="ARBA00022860"/>
    </source>
</evidence>
<feature type="domain" description="G-protein coupled receptors family 2 profile 2" evidence="29">
    <location>
        <begin position="950"/>
        <end position="1205"/>
    </location>
</feature>
<dbReference type="PANTHER" id="PTHR10749:SF5">
    <property type="entry name" value="PHOSPHORYLASE B KINASE REGULATORY SUBUNIT ALPHA, LIVER ISOFORM"/>
    <property type="match status" value="1"/>
</dbReference>
<dbReference type="EMBL" id="OX395129">
    <property type="protein sequence ID" value="CAI5772303.1"/>
    <property type="molecule type" value="Genomic_DNA"/>
</dbReference>
<evidence type="ECO:0000256" key="1">
    <source>
        <dbReference type="ARBA" id="ARBA00002837"/>
    </source>
</evidence>
<dbReference type="Gene3D" id="1.50.10.10">
    <property type="match status" value="1"/>
</dbReference>
<keyword evidence="31" id="KW-1185">Reference proteome</keyword>
<dbReference type="GO" id="GO:0007166">
    <property type="term" value="P:cell surface receptor signaling pathway"/>
    <property type="evidence" value="ECO:0007669"/>
    <property type="project" value="InterPro"/>
</dbReference>
<dbReference type="FunFam" id="2.60.220.50:FF:000003">
    <property type="entry name" value="adhesion G-protein coupled receptor G2 isoform X2"/>
    <property type="match status" value="1"/>
</dbReference>
<evidence type="ECO:0000256" key="27">
    <source>
        <dbReference type="SAM" id="Phobius"/>
    </source>
</evidence>
<comment type="function">
    <text evidence="1">Phosphorylase b kinase catalyzes the phosphorylation of serine in certain substrates, including troponin I. The alpha chain may bind calmodulin.</text>
</comment>
<feature type="compositionally biased region" description="Gly residues" evidence="26">
    <location>
        <begin position="1397"/>
        <end position="1406"/>
    </location>
</feature>
<keyword evidence="7" id="KW-0597">Phosphoprotein</keyword>
<dbReference type="InterPro" id="IPR011613">
    <property type="entry name" value="GH15-like"/>
</dbReference>
<comment type="PTM">
    <text evidence="25">Although the final Cys may be farnesylated, the terminal tripeptide is probably not removed, and the C-terminus is not methylated.</text>
</comment>
<dbReference type="Gene3D" id="2.60.120.200">
    <property type="match status" value="1"/>
</dbReference>
<evidence type="ECO:0000259" key="29">
    <source>
        <dbReference type="PROSITE" id="PS50261"/>
    </source>
</evidence>
<keyword evidence="13" id="KW-0297">G-protein coupled receptor</keyword>
<evidence type="ECO:0000256" key="8">
    <source>
        <dbReference type="ARBA" id="ARBA00022600"/>
    </source>
</evidence>
<evidence type="ECO:0000256" key="10">
    <source>
        <dbReference type="ARBA" id="ARBA00022729"/>
    </source>
</evidence>
<dbReference type="InterPro" id="IPR058772">
    <property type="entry name" value="ADGRG2_N"/>
</dbReference>
<dbReference type="GO" id="GO:0004930">
    <property type="term" value="F:G protein-coupled receptor activity"/>
    <property type="evidence" value="ECO:0007669"/>
    <property type="project" value="UniProtKB-KW"/>
</dbReference>
<dbReference type="FunFam" id="1.20.1070.10:FF:000043">
    <property type="entry name" value="adhesion G-protein coupled receptor G2 isoform X1"/>
    <property type="match status" value="1"/>
</dbReference>
<keyword evidence="6" id="KW-1003">Cell membrane</keyword>
<dbReference type="SUPFAM" id="SSF81321">
    <property type="entry name" value="Family A G protein-coupled receptor-like"/>
    <property type="match status" value="1"/>
</dbReference>
<sequence>MEAPIVLSVYIRKFEEGKTCAHHHKQHPDTNTHPVLTARTAPRRLRLSSFLLPPAPPLLPLPSLPLPLLRRAFSPPLQSARVPPHHRAARGEGGERRTKFLLRALEPGRRRMIVHGVYRNCATGFHEILLKCKVSLSLFFLHLFLASSGKAENYFLGNYRAVFNTSCEEVWTLSPATSVPALMNFTFCIHLKLYDPKNDWTAFVYKKEPDCDLSASDCYEIGLTGGQGKLTVWLFGENITWEEKLDEDTWYQVCTGWRSEPQQVNIYINGTEKINEKINITRPLAAGGQLLLGCSQRPGTPSNSSSGMVGELYLFRMWPKGELFRTQNCQDGATVRWRKDHWVYNKTALYSNSLPCGNAGRISPKFGKAPGSTPDASSEDTLNTEDNHACNLSSICQDSVFYMGTMKFQSRGNSSNAFYNLTLQYPGDSTSQYQLQDTSPVLKVPNISDFNQTLQSISESSIIQCHEVIQSRSECSFTIKVKKNMDISSILSKLEGKAELSLIELCCCSAFWPDSCPSTVEELKQLQCGIYGALPCTSPRSPDTSVLPVTPSTMPSDVVTLHGYPSSESTTASPPPLTKPTMVSPPPLTELTTNDLATNTVLPLTEQNSVVLPSTTPTSAVLPPFETTNPVFTTVHSTMDAVPQTTSKPTVAVSQATSTAMTTTLDILSTTETEGSPRTVSKEPVFHNKTNIANSSDFENIVSELEHNLTAQTISPVLAKAMLNTVDFLLNISAKHISPLSKRIIKIVDGIGLKLSFPAESINLSFPSLALAVQKVNSTSFNGVSFAVEDSPHLQVALGSEVPTKSAGSITLPSSVMTNLSPEAQHQASRITFNFFEKTTLFQDPSLDNLSLISHVISSSVANLTISDLKTNVTVTLQNASPTQGNFVRCAFWDFSKNGGKGGWAYDGCVVKERRTNATVCSCNHLTSFGVLLDLSRNTTTISPTQRLILTFITYIGCGLSAIFLSVTLVTYIAFEKIRRDYPSKILIQLCVALLLLNLVFLLNSWIALYKNEGLCISVAVFLHYFLLVSFTWMGLEAFHMYLALVKVFNTYVRKYILKFCIVGWGVPAIVVAIVLIISRDNYGLGFYGKFPNNSNDEFCWIKNDIVFYITVVGYFCTIFLLNISMFIVVLIQLCRIKKKKQLGAQRKTSIQDLRSVAGLTFLLGITWGFAFFAWGPVNLAFMYLFAIFNTLQGFFIFIFYCVAKENVRKQWRRYLCCGKYRLAENSDWSRTATNGLKKQNVNQAVSTSSHSLQSNSNSTNSTSMLMNNDYSAQANGNGNVSSERNGVSFNVQNGDVRLPDFSGKQLIFQENHDTDLLATRGGLSSGFRRPRNQSNKEEELFLGPGRRVPGCNLTPGAGRCGSCRRLTLAEGGAPGGLTKLPEEEPRPESDPELLFRGGGVPGGEGDNSARSGKRNGNRGRSLADACYHQDLQFSLLMDESRSNSGVRLDGYARLVQQTILSYQNPVTGLLSASTEQKDAWVRDNIYSILAVWGLGMAYRKNADRDEDKAKAYELEQNVVKLMRGLLQCMMRQVDKVEKFKHTQSTKDCLHAKYNTATCGTVVGDNEWGHLQVDATSLYLLFLAQMTASGLRIIFTLDEVAFVQNLVFYIEAAYKVADYGMWERGDKTNQGIPELNASSVGMAKAALEAIDELDLFGAGGGHKSVIHVLPDEVEHCQSILYSMLPRASTSKEIDAGLLSIISYPAFAVEDMNVVNATKNEIITKLQGRYGCCRFIRDGYKTPREDPNRLHYDPAELKLFENIECEWPVFWTYFLIDGVFNGDRIQVQEYRDALEGILIRKKNGILLMPELYAVPPDKVNEEYETPHTVDRVPAGKLPHLWGQSLYILSALLAEGFLATGEIDPLNRRFSTAFKPDVVVQVNVIAETNEIKKLLRHHGIHVQSIADINPTRVQPARILSNLYAKLGRNKSMKLSGRPYRHIGVLGTSKLYVIRNQIFTFTPQFIDQHHFYLALDNRMIVEMLRTELAYLTSCWRITGRPTLTFPITNTMLTNDGSDIDPAILATVRKLGDGYFGGARVKLGKFSDFLTTSFYTNLSFLDPDSDGKLFDDDNEGYSSPESGYELDYADFGNKESQDELDQYINTMLQSTALKSHLPPISKTSGSSYVFSAAHSTREILSIMAKTKGLDVPNVSMSLPTKVLNTHRKSLNLVDSPHSLVDEEPEAVLQLPKDAHGDLDCVKLVEQLKECPTLHDQADILYILYLIKGLDWETCLYGQCGITVHCLLNELYSKAGLNQEWGLIRYISGILQKRVEVLAEACTDLLSHQKQLTVGLPPEPREKTITAPLPPEELSKLIYEASGQDISIAVLTQEIMVYLAMYVRSQPSLFAEMLRLRIGLIIQVMATELARSLNCSGEEASESLMNLSPFDMKNLLHHILSGKEFGVERSMRPLDSSTSSPAISIHEVGHTGATKTERSGITRLKSEMKQRHWRLSSSEQFFYGGHSTSSSMHSSRSMRCSSPSSPTSTSSLTGSGGHCISWGDRQGQWLRRRRLDGAINRVPVGFYPKVWKILQKCHGLSIDGYVLPSSTTREMTACEIKFAVHVESVLNHVPQPEYRQLLVEAILVLTLLSEIEVNSIGGIIHVDRIVHIANDLFLQEQKSLGATDVMLEQDLATGICCFFYDSAPSGAYGTMTYLTKAVTSYLQEFLPSTGCLMQ</sequence>